<dbReference type="EMBL" id="JBGFFX010000001">
    <property type="protein sequence ID" value="MEY8768830.1"/>
    <property type="molecule type" value="Genomic_DNA"/>
</dbReference>
<evidence type="ECO:0000313" key="2">
    <source>
        <dbReference type="Proteomes" id="UP001565243"/>
    </source>
</evidence>
<gene>
    <name evidence="1" type="ORF">AB6T85_00035</name>
</gene>
<reference evidence="1 2" key="1">
    <citation type="submission" date="2024-07" db="EMBL/GenBank/DDBJ databases">
        <authorList>
            <person name="Hebao G."/>
        </authorList>
    </citation>
    <scope>NUCLEOTIDE SEQUENCE [LARGE SCALE GENOMIC DNA]</scope>
    <source>
        <strain evidence="1 2">ACCC 02193</strain>
    </source>
</reference>
<sequence>MIRSFKHKGLKKFFETGSTAGIDSRNADKIAFRLSALDNAKIIDDVDIAGFNLHPLRGDRAGIWSVTVTGNWRITFEFTDGDVFIINMEDYH</sequence>
<protein>
    <submittedName>
        <fullName evidence="1">Type II toxin-antitoxin system RelE/ParE family toxin</fullName>
    </submittedName>
</protein>
<dbReference type="PANTHER" id="PTHR40266">
    <property type="entry name" value="TOXIN HIGB-1"/>
    <property type="match status" value="1"/>
</dbReference>
<dbReference type="PANTHER" id="PTHR40266:SF2">
    <property type="entry name" value="TOXIN HIGB-1"/>
    <property type="match status" value="1"/>
</dbReference>
<evidence type="ECO:0000313" key="1">
    <source>
        <dbReference type="EMBL" id="MEY8768830.1"/>
    </source>
</evidence>
<organism evidence="1 2">
    <name type="scientific">Erwinia aeris</name>
    <dbReference type="NCBI Taxonomy" id="3239803"/>
    <lineage>
        <taxon>Bacteria</taxon>
        <taxon>Pseudomonadati</taxon>
        <taxon>Pseudomonadota</taxon>
        <taxon>Gammaproteobacteria</taxon>
        <taxon>Enterobacterales</taxon>
        <taxon>Erwiniaceae</taxon>
        <taxon>Erwinia</taxon>
    </lineage>
</organism>
<dbReference type="Proteomes" id="UP001565243">
    <property type="component" value="Unassembled WGS sequence"/>
</dbReference>
<dbReference type="InterPro" id="IPR035093">
    <property type="entry name" value="RelE/ParE_toxin_dom_sf"/>
</dbReference>
<proteinExistence type="predicted"/>
<keyword evidence="2" id="KW-1185">Reference proteome</keyword>
<accession>A0ABV4E1R5</accession>
<dbReference type="SUPFAM" id="SSF143011">
    <property type="entry name" value="RelE-like"/>
    <property type="match status" value="1"/>
</dbReference>
<comment type="caution">
    <text evidence="1">The sequence shown here is derived from an EMBL/GenBank/DDBJ whole genome shotgun (WGS) entry which is preliminary data.</text>
</comment>
<dbReference type="InterPro" id="IPR007711">
    <property type="entry name" value="HigB-1"/>
</dbReference>
<name>A0ABV4E1R5_9GAMM</name>
<dbReference type="Pfam" id="PF05015">
    <property type="entry name" value="HigB-like_toxin"/>
    <property type="match status" value="1"/>
</dbReference>
<dbReference type="RefSeq" id="WP_253460523.1">
    <property type="nucleotide sequence ID" value="NZ_JBGFFX010000001.1"/>
</dbReference>
<dbReference type="Gene3D" id="3.30.2310.20">
    <property type="entry name" value="RelE-like"/>
    <property type="match status" value="1"/>
</dbReference>